<feature type="chain" id="PRO_5011753583" evidence="2">
    <location>
        <begin position="24"/>
        <end position="1578"/>
    </location>
</feature>
<reference evidence="5" key="1">
    <citation type="submission" date="2016-10" db="EMBL/GenBank/DDBJ databases">
        <authorList>
            <person name="Varghese N."/>
            <person name="Submissions S."/>
        </authorList>
    </citation>
    <scope>NUCLEOTIDE SEQUENCE [LARGE SCALE GENOMIC DNA]</scope>
    <source>
        <strain evidence="5">DSM 17072</strain>
    </source>
</reference>
<feature type="domain" description="Secretion system C-terminal sorting" evidence="3">
    <location>
        <begin position="1510"/>
        <end position="1574"/>
    </location>
</feature>
<organism evidence="4 5">
    <name type="scientific">Chryseobacterium soldanellicola</name>
    <dbReference type="NCBI Taxonomy" id="311333"/>
    <lineage>
        <taxon>Bacteria</taxon>
        <taxon>Pseudomonadati</taxon>
        <taxon>Bacteroidota</taxon>
        <taxon>Flavobacteriia</taxon>
        <taxon>Flavobacteriales</taxon>
        <taxon>Weeksellaceae</taxon>
        <taxon>Chryseobacterium group</taxon>
        <taxon>Chryseobacterium</taxon>
    </lineage>
</organism>
<dbReference type="InterPro" id="IPR026444">
    <property type="entry name" value="Secre_tail"/>
</dbReference>
<dbReference type="EMBL" id="FNKL01000002">
    <property type="protein sequence ID" value="SDQ53326.1"/>
    <property type="molecule type" value="Genomic_DNA"/>
</dbReference>
<evidence type="ECO:0000256" key="1">
    <source>
        <dbReference type="ARBA" id="ARBA00022729"/>
    </source>
</evidence>
<dbReference type="OrthoDB" id="1164152at2"/>
<evidence type="ECO:0000256" key="2">
    <source>
        <dbReference type="SAM" id="SignalP"/>
    </source>
</evidence>
<evidence type="ECO:0000313" key="4">
    <source>
        <dbReference type="EMBL" id="SDQ53326.1"/>
    </source>
</evidence>
<dbReference type="NCBIfam" id="TIGR04183">
    <property type="entry name" value="Por_Secre_tail"/>
    <property type="match status" value="1"/>
</dbReference>
<protein>
    <submittedName>
        <fullName evidence="4">Por secretion system C-terminal sorting domain-containing protein</fullName>
    </submittedName>
</protein>
<evidence type="ECO:0000313" key="5">
    <source>
        <dbReference type="Proteomes" id="UP000199627"/>
    </source>
</evidence>
<evidence type="ECO:0000259" key="3">
    <source>
        <dbReference type="Pfam" id="PF18962"/>
    </source>
</evidence>
<accession>A0A1H1BPK5</accession>
<keyword evidence="5" id="KW-1185">Reference proteome</keyword>
<dbReference type="Proteomes" id="UP000199627">
    <property type="component" value="Unassembled WGS sequence"/>
</dbReference>
<dbReference type="RefSeq" id="WP_089755510.1">
    <property type="nucleotide sequence ID" value="NZ_FNKL01000002.1"/>
</dbReference>
<keyword evidence="1 2" id="KW-0732">Signal</keyword>
<name>A0A1H1BPK5_9FLAO</name>
<dbReference type="STRING" id="311333.SAMN05421664_1942"/>
<sequence>MRKKSISRIFVAILCIASAYAHANILASPEYGNKALSKKVKGFLPPYTYNLDPNIVIQQKMNEKGLVVMQGKLTKPFTTDHVKLSIKYQDAQGNWVTGWCKTLYSYNQYNENLKATFELPASAVSSYNVKIELSSDTNLTNFNSVVWGKAVSHYRLGDYAATNCDLDENEYTILLTPKKDGTLVTDANGKVTGVKDRVTSMYGWNKIGNVLMDNKKDNVVFSPVNPSTLNVDPNGAKSVKMTNSGAPADILGSTPELIYNVASGHPSPYLYTYNDPVYMFAGKFSISGLMMKFSQWPDDANGPGYHDFRNPNQLQSRYFNVYNSIQKKLSEFITDQEPVVFVSSQATGLRVYKSNGAFITLTASSNYGAAFFGYGNDQGGARRGPGSENLIISNTPEMTLYGMGALRNDATTTSQSIRSLTDIESEIAKFINYTGVFTAALGTGECSQGCFVVNPGAQPDNKVLDWTKAPNSYIFDPNQANDGLYIPIKKAYTMWQKDRFIGGPAGIPAGQVTADVLWEDDHGLIKSGTNYSLEIIGSGEDAKIKVPVNKAKKGNAVIAFKVGGEVYWSWHVWVTDNPENGSKYKSFSGLKRERKDGTVELIPDSDWGLMDRNLGALSGSMTSGDWNKNGGLLYQWGRKDPIPNLTYRGNDNYEVSGSIGRIRHRISKNMLNATKIDDLTKYVKLSNATVTNNIRLSVNNPLSLIYINKDDNSGPAFYSNNVNWPVSWFGQSSELPPARLSELNLWSDNSRGFITDGNINDDSNAAPYRDKSSYDPCPNGWRVPSMLAANLDLDNMRLDFSPFGVKTSMKKNQLDFLPNSPNSITGTYLHIIKPNDNNTLSPLKGFKVYSNIGIDMSNVGGNNMGIYPGTGAILRGYEEGQFTDQHHVELWTATMLKDNASASVSASSLFMVADKDQPDIPDSNLSGINGRFYYNPSSVATASDAIGCRCSKDPLYKINDYDFPAEFFTNGDYMEGLNNPNTYTIVKSATESIVEIPVSKAFSVQSQLLNNKDILNPSNFSDLKTNVLWSTNTNLVKQIYVNQPNPSSVGAISNSKIIVKINPNQSGNTVVTLHNGSITNPIYWSWHIWVTNSQITSKRYITDQGNCSAPNYVNYAKNSGVLDTEFMDRDLGAVEAFPTITGNTLNAEEQSGAQEQIILSGGLHYQWGRKDPIPTYNPAGGDGSYVSNGVTYVFKYKTNAVKYWTGTVAANGSITYAPLIEATYNANYIKPYNTYGNSANANVLASDKPSEKIAKVLSYSVKNPLAFLVPSTLAPYDPAPNGTGRYSNGSDWLATEPNLAADRWGRGGNKSPFDPCPEGWRIADLTLADNSANFGISPWFKKGINTSDTKPTYTDYTGTRVRIGKNYDAGVMFQNSVYSIGNYSVFAGTRGIRSVEANETPNYQSVYGKNNLISVHWTAALNSNYRGRPIGFFFQVLNNAPASNYFSAFNDNNDPYFGASCRCVKMKADGANEAGPIPRMQVTTTSTAKATNVLAKAVIEEKVAQNKLELFPNPVKSILYIKGNDKVKDYYYQVYNMSGQLVKSGKFENEQTDLSSLTTGAYLVRINNSEAVVKIIKE</sequence>
<gene>
    <name evidence="4" type="ORF">SAMN05421664_1942</name>
</gene>
<feature type="signal peptide" evidence="2">
    <location>
        <begin position="1"/>
        <end position="23"/>
    </location>
</feature>
<proteinExistence type="predicted"/>
<dbReference type="Pfam" id="PF18962">
    <property type="entry name" value="Por_Secre_tail"/>
    <property type="match status" value="1"/>
</dbReference>